<dbReference type="SUPFAM" id="SSF143011">
    <property type="entry name" value="RelE-like"/>
    <property type="match status" value="1"/>
</dbReference>
<evidence type="ECO:0000313" key="1">
    <source>
        <dbReference type="EMBL" id="OHA14186.1"/>
    </source>
</evidence>
<protein>
    <recommendedName>
        <fullName evidence="3">Type II toxin-antitoxin system RelE/ParE family toxin</fullName>
    </recommendedName>
</protein>
<comment type="caution">
    <text evidence="1">The sequence shown here is derived from an EMBL/GenBank/DDBJ whole genome shotgun (WGS) entry which is preliminary data.</text>
</comment>
<evidence type="ECO:0000313" key="2">
    <source>
        <dbReference type="Proteomes" id="UP000177171"/>
    </source>
</evidence>
<dbReference type="AlphaFoldDB" id="A0A1G2LRC6"/>
<accession>A0A1G2LRC6</accession>
<proteinExistence type="predicted"/>
<dbReference type="Proteomes" id="UP000177171">
    <property type="component" value="Unassembled WGS sequence"/>
</dbReference>
<reference evidence="1 2" key="1">
    <citation type="journal article" date="2016" name="Nat. Commun.">
        <title>Thousands of microbial genomes shed light on interconnected biogeochemical processes in an aquifer system.</title>
        <authorList>
            <person name="Anantharaman K."/>
            <person name="Brown C.T."/>
            <person name="Hug L.A."/>
            <person name="Sharon I."/>
            <person name="Castelle C.J."/>
            <person name="Probst A.J."/>
            <person name="Thomas B.C."/>
            <person name="Singh A."/>
            <person name="Wilkins M.J."/>
            <person name="Karaoz U."/>
            <person name="Brodie E.L."/>
            <person name="Williams K.H."/>
            <person name="Hubbard S.S."/>
            <person name="Banfield J.F."/>
        </authorList>
    </citation>
    <scope>NUCLEOTIDE SEQUENCE [LARGE SCALE GENOMIC DNA]</scope>
</reference>
<sequence length="80" mass="9664">MDKIEKALQKLTQKEREWAKEILERLSSGKTEGLDIKKLKGREDIFRVRKSDIRIVYRLVAHGKIFILMIERRQESTYRF</sequence>
<evidence type="ECO:0008006" key="3">
    <source>
        <dbReference type="Google" id="ProtNLM"/>
    </source>
</evidence>
<dbReference type="EMBL" id="MHQY01000013">
    <property type="protein sequence ID" value="OHA14186.1"/>
    <property type="molecule type" value="Genomic_DNA"/>
</dbReference>
<organism evidence="1 2">
    <name type="scientific">Candidatus Sungbacteria bacterium RIFCSPLOWO2_12_FULL_41_11</name>
    <dbReference type="NCBI Taxonomy" id="1802286"/>
    <lineage>
        <taxon>Bacteria</taxon>
        <taxon>Candidatus Sungiibacteriota</taxon>
    </lineage>
</organism>
<gene>
    <name evidence="1" type="ORF">A3G49_03015</name>
</gene>
<dbReference type="InterPro" id="IPR035093">
    <property type="entry name" value="RelE/ParE_toxin_dom_sf"/>
</dbReference>
<dbReference type="Gene3D" id="3.30.2310.20">
    <property type="entry name" value="RelE-like"/>
    <property type="match status" value="1"/>
</dbReference>
<name>A0A1G2LRC6_9BACT</name>